<dbReference type="EMBL" id="JXYA01000002">
    <property type="protein sequence ID" value="KJZ13145.1"/>
    <property type="molecule type" value="Genomic_DNA"/>
</dbReference>
<dbReference type="OrthoDB" id="6293877at2"/>
<feature type="chain" id="PRO_5002476200" evidence="1">
    <location>
        <begin position="21"/>
        <end position="112"/>
    </location>
</feature>
<comment type="caution">
    <text evidence="2">The sequence shown here is derived from an EMBL/GenBank/DDBJ whole genome shotgun (WGS) entry which is preliminary data.</text>
</comment>
<dbReference type="PATRIC" id="fig|43658.5.peg.435"/>
<protein>
    <submittedName>
        <fullName evidence="2">Uncharacterized protein</fullName>
    </submittedName>
</protein>
<keyword evidence="3" id="KW-1185">Reference proteome</keyword>
<dbReference type="AlphaFoldDB" id="A0A0F4R0U6"/>
<sequence>MKKALALALLALASTHSLEARETTSGSIDRMVTYPDFGSGDTIVELSNRGSICYGYWIENKSQGHDTAMSALLAAFHSGKEVSIVGLEDSANKWDGSPGRHYCKLYAVDVRK</sequence>
<dbReference type="RefSeq" id="WP_046003300.1">
    <property type="nucleotide sequence ID" value="NZ_JXYA01000002.1"/>
</dbReference>
<proteinExistence type="predicted"/>
<name>A0A0F4R0U6_9GAMM</name>
<reference evidence="2 3" key="1">
    <citation type="journal article" date="2015" name="BMC Genomics">
        <title>Genome mining reveals unlocked bioactive potential of marine Gram-negative bacteria.</title>
        <authorList>
            <person name="Machado H."/>
            <person name="Sonnenschein E.C."/>
            <person name="Melchiorsen J."/>
            <person name="Gram L."/>
        </authorList>
    </citation>
    <scope>NUCLEOTIDE SEQUENCE [LARGE SCALE GENOMIC DNA]</scope>
    <source>
        <strain evidence="2 3">S2471</strain>
    </source>
</reference>
<evidence type="ECO:0000313" key="2">
    <source>
        <dbReference type="EMBL" id="KJZ13145.1"/>
    </source>
</evidence>
<keyword evidence="1" id="KW-0732">Signal</keyword>
<dbReference type="Proteomes" id="UP000033452">
    <property type="component" value="Unassembled WGS sequence"/>
</dbReference>
<gene>
    <name evidence="2" type="ORF">TW77_02110</name>
</gene>
<accession>A0A0F4R0U6</accession>
<organism evidence="2 3">
    <name type="scientific">Pseudoalteromonas rubra</name>
    <dbReference type="NCBI Taxonomy" id="43658"/>
    <lineage>
        <taxon>Bacteria</taxon>
        <taxon>Pseudomonadati</taxon>
        <taxon>Pseudomonadota</taxon>
        <taxon>Gammaproteobacteria</taxon>
        <taxon>Alteromonadales</taxon>
        <taxon>Pseudoalteromonadaceae</taxon>
        <taxon>Pseudoalteromonas</taxon>
    </lineage>
</organism>
<evidence type="ECO:0000313" key="3">
    <source>
        <dbReference type="Proteomes" id="UP000033452"/>
    </source>
</evidence>
<feature type="signal peptide" evidence="1">
    <location>
        <begin position="1"/>
        <end position="20"/>
    </location>
</feature>
<evidence type="ECO:0000256" key="1">
    <source>
        <dbReference type="SAM" id="SignalP"/>
    </source>
</evidence>